<proteinExistence type="predicted"/>
<dbReference type="SMART" id="SM00256">
    <property type="entry name" value="FBOX"/>
    <property type="match status" value="1"/>
</dbReference>
<name>A0ABM0X4X7_CAMSA</name>
<evidence type="ECO:0000313" key="2">
    <source>
        <dbReference type="Proteomes" id="UP000694864"/>
    </source>
</evidence>
<dbReference type="PROSITE" id="PS50181">
    <property type="entry name" value="FBOX"/>
    <property type="match status" value="1"/>
</dbReference>
<dbReference type="GeneID" id="104759540"/>
<dbReference type="PANTHER" id="PTHR31111:SF130">
    <property type="entry name" value="F-BOX ASSOCIATED UBIQUITINATION EFFECTOR FAMILY PROTEIN"/>
    <property type="match status" value="1"/>
</dbReference>
<dbReference type="RefSeq" id="XP_010480750.1">
    <property type="nucleotide sequence ID" value="XM_010482448.1"/>
</dbReference>
<dbReference type="InterPro" id="IPR013187">
    <property type="entry name" value="F-box-assoc_dom_typ3"/>
</dbReference>
<reference evidence="3" key="2">
    <citation type="submission" date="2025-08" db="UniProtKB">
        <authorList>
            <consortium name="RefSeq"/>
        </authorList>
    </citation>
    <scope>IDENTIFICATION</scope>
    <source>
        <tissue evidence="3">Leaf</tissue>
    </source>
</reference>
<dbReference type="SUPFAM" id="SSF81383">
    <property type="entry name" value="F-box domain"/>
    <property type="match status" value="1"/>
</dbReference>
<dbReference type="InterPro" id="IPR001810">
    <property type="entry name" value="F-box_dom"/>
</dbReference>
<evidence type="ECO:0000259" key="1">
    <source>
        <dbReference type="PROSITE" id="PS50181"/>
    </source>
</evidence>
<organism evidence="2 3">
    <name type="scientific">Camelina sativa</name>
    <name type="common">False flax</name>
    <name type="synonym">Myagrum sativum</name>
    <dbReference type="NCBI Taxonomy" id="90675"/>
    <lineage>
        <taxon>Eukaryota</taxon>
        <taxon>Viridiplantae</taxon>
        <taxon>Streptophyta</taxon>
        <taxon>Embryophyta</taxon>
        <taxon>Tracheophyta</taxon>
        <taxon>Spermatophyta</taxon>
        <taxon>Magnoliopsida</taxon>
        <taxon>eudicotyledons</taxon>
        <taxon>Gunneridae</taxon>
        <taxon>Pentapetalae</taxon>
        <taxon>rosids</taxon>
        <taxon>malvids</taxon>
        <taxon>Brassicales</taxon>
        <taxon>Brassicaceae</taxon>
        <taxon>Camelineae</taxon>
        <taxon>Camelina</taxon>
    </lineage>
</organism>
<feature type="domain" description="F-box" evidence="1">
    <location>
        <begin position="4"/>
        <end position="49"/>
    </location>
</feature>
<dbReference type="Gene3D" id="1.20.1280.50">
    <property type="match status" value="1"/>
</dbReference>
<dbReference type="Proteomes" id="UP000694864">
    <property type="component" value="Chromosome 17"/>
</dbReference>
<dbReference type="PANTHER" id="PTHR31111">
    <property type="entry name" value="BNAA05G37150D PROTEIN-RELATED"/>
    <property type="match status" value="1"/>
</dbReference>
<evidence type="ECO:0000313" key="3">
    <source>
        <dbReference type="RefSeq" id="XP_010480750.1"/>
    </source>
</evidence>
<dbReference type="Pfam" id="PF00646">
    <property type="entry name" value="F-box"/>
    <property type="match status" value="1"/>
</dbReference>
<protein>
    <submittedName>
        <fullName evidence="3">F-box protein At5g42430</fullName>
    </submittedName>
</protein>
<keyword evidence="2" id="KW-1185">Reference proteome</keyword>
<dbReference type="CDD" id="cd22157">
    <property type="entry name" value="F-box_AtFBW1-like"/>
    <property type="match status" value="1"/>
</dbReference>
<sequence length="173" mass="19560">MDREENSDSIPNDLILEILSRLSITSIGRFRCVSKQWGSMLHKPYFTKLFFTKSSARPRLLIGVRQHHEWSFFSAPQPQNHYGKSSSLVVAADFHIECSFLDHSLARCNASGLLYFPSTKDSRMDEYGEGFICNPITGQFAILPRLRLGPEDVKDWGGLLGFDPIGGNSRYCP</sequence>
<gene>
    <name evidence="3" type="primary">LOC104759540</name>
</gene>
<accession>A0ABM0X4X7</accession>
<reference evidence="2" key="1">
    <citation type="journal article" date="2014" name="Nat. Commun.">
        <title>The emerging biofuel crop Camelina sativa retains a highly undifferentiated hexaploid genome structure.</title>
        <authorList>
            <person name="Kagale S."/>
            <person name="Koh C."/>
            <person name="Nixon J."/>
            <person name="Bollina V."/>
            <person name="Clarke W.E."/>
            <person name="Tuteja R."/>
            <person name="Spillane C."/>
            <person name="Robinson S.J."/>
            <person name="Links M.G."/>
            <person name="Clarke C."/>
            <person name="Higgins E.E."/>
            <person name="Huebert T."/>
            <person name="Sharpe A.G."/>
            <person name="Parkin I.A."/>
        </authorList>
    </citation>
    <scope>NUCLEOTIDE SEQUENCE [LARGE SCALE GENOMIC DNA]</scope>
    <source>
        <strain evidence="2">cv. DH55</strain>
    </source>
</reference>
<dbReference type="Pfam" id="PF08268">
    <property type="entry name" value="FBA_3"/>
    <property type="match status" value="1"/>
</dbReference>
<dbReference type="InterPro" id="IPR036047">
    <property type="entry name" value="F-box-like_dom_sf"/>
</dbReference>